<evidence type="ECO:0000256" key="3">
    <source>
        <dbReference type="ARBA" id="ARBA00022840"/>
    </source>
</evidence>
<dbReference type="GO" id="GO:0016887">
    <property type="term" value="F:ATP hydrolysis activity"/>
    <property type="evidence" value="ECO:0007669"/>
    <property type="project" value="UniProtKB-UniRule"/>
</dbReference>
<keyword evidence="3 6" id="KW-0067">ATP-binding</keyword>
<comment type="subunit">
    <text evidence="6">Homodimer.</text>
</comment>
<evidence type="ECO:0000256" key="1">
    <source>
        <dbReference type="ARBA" id="ARBA00022723"/>
    </source>
</evidence>
<dbReference type="Pfam" id="PF10609">
    <property type="entry name" value="ParA"/>
    <property type="match status" value="1"/>
</dbReference>
<dbReference type="InterPro" id="IPR019591">
    <property type="entry name" value="Mrp/NBP35_ATP-bd"/>
</dbReference>
<comment type="function">
    <text evidence="6">Binds and transfers iron-sulfur (Fe-S) clusters to target apoproteins. Can hydrolyze ATP.</text>
</comment>
<keyword evidence="1 6" id="KW-0479">Metal-binding</keyword>
<evidence type="ECO:0000256" key="5">
    <source>
        <dbReference type="ARBA" id="ARBA00023014"/>
    </source>
</evidence>
<keyword evidence="2 6" id="KW-0547">Nucleotide-binding</keyword>
<dbReference type="InterPro" id="IPR044304">
    <property type="entry name" value="NUBPL-like"/>
</dbReference>
<dbReference type="HAMAP" id="MF_02040">
    <property type="entry name" value="Mrp_NBP35"/>
    <property type="match status" value="1"/>
</dbReference>
<protein>
    <recommendedName>
        <fullName evidence="6">Iron-sulfur cluster carrier protein</fullName>
    </recommendedName>
</protein>
<dbReference type="CDD" id="cd02037">
    <property type="entry name" value="Mrp_NBP35"/>
    <property type="match status" value="1"/>
</dbReference>
<reference evidence="7" key="1">
    <citation type="journal article" date="2020" name="mSystems">
        <title>Genome- and Community-Level Interaction Insights into Carbon Utilization and Element Cycling Functions of Hydrothermarchaeota in Hydrothermal Sediment.</title>
        <authorList>
            <person name="Zhou Z."/>
            <person name="Liu Y."/>
            <person name="Xu W."/>
            <person name="Pan J."/>
            <person name="Luo Z.H."/>
            <person name="Li M."/>
        </authorList>
    </citation>
    <scope>NUCLEOTIDE SEQUENCE [LARGE SCALE GENOMIC DNA]</scope>
    <source>
        <strain evidence="7">SpSt-16</strain>
    </source>
</reference>
<evidence type="ECO:0000256" key="4">
    <source>
        <dbReference type="ARBA" id="ARBA00023004"/>
    </source>
</evidence>
<dbReference type="SUPFAM" id="SSF52540">
    <property type="entry name" value="P-loop containing nucleoside triphosphate hydrolases"/>
    <property type="match status" value="1"/>
</dbReference>
<gene>
    <name evidence="7" type="ORF">ENO77_03770</name>
</gene>
<proteinExistence type="inferred from homology"/>
<feature type="binding site" evidence="6">
    <location>
        <begin position="19"/>
        <end position="26"/>
    </location>
    <ligand>
        <name>ATP</name>
        <dbReference type="ChEBI" id="CHEBI:30616"/>
    </ligand>
</feature>
<keyword evidence="5 6" id="KW-0411">Iron-sulfur</keyword>
<dbReference type="GO" id="GO:0140663">
    <property type="term" value="F:ATP-dependent FeS chaperone activity"/>
    <property type="evidence" value="ECO:0007669"/>
    <property type="project" value="InterPro"/>
</dbReference>
<organism evidence="7">
    <name type="scientific">Ignisphaera aggregans</name>
    <dbReference type="NCBI Taxonomy" id="334771"/>
    <lineage>
        <taxon>Archaea</taxon>
        <taxon>Thermoproteota</taxon>
        <taxon>Thermoprotei</taxon>
        <taxon>Desulfurococcales</taxon>
        <taxon>Desulfurococcaceae</taxon>
        <taxon>Ignisphaera</taxon>
    </lineage>
</organism>
<dbReference type="InterPro" id="IPR033756">
    <property type="entry name" value="YlxH/NBP35"/>
</dbReference>
<dbReference type="GO" id="GO:0016226">
    <property type="term" value="P:iron-sulfur cluster assembly"/>
    <property type="evidence" value="ECO:0007669"/>
    <property type="project" value="InterPro"/>
</dbReference>
<dbReference type="Gene3D" id="3.40.50.300">
    <property type="entry name" value="P-loop containing nucleotide triphosphate hydrolases"/>
    <property type="match status" value="1"/>
</dbReference>
<name>A0A7C2ZVG0_9CREN</name>
<comment type="similarity">
    <text evidence="6">Belongs to the Mrp/NBP35 ATP-binding proteins family.</text>
</comment>
<dbReference type="EMBL" id="DSGT01000009">
    <property type="protein sequence ID" value="HEW53265.1"/>
    <property type="molecule type" value="Genomic_DNA"/>
</dbReference>
<evidence type="ECO:0000256" key="2">
    <source>
        <dbReference type="ARBA" id="ARBA00022741"/>
    </source>
</evidence>
<evidence type="ECO:0000313" key="7">
    <source>
        <dbReference type="EMBL" id="HEW53265.1"/>
    </source>
</evidence>
<evidence type="ECO:0000256" key="6">
    <source>
        <dbReference type="HAMAP-Rule" id="MF_02040"/>
    </source>
</evidence>
<dbReference type="GO" id="GO:0051539">
    <property type="term" value="F:4 iron, 4 sulfur cluster binding"/>
    <property type="evidence" value="ECO:0007669"/>
    <property type="project" value="TreeGrafter"/>
</dbReference>
<keyword evidence="4 6" id="KW-0408">Iron</keyword>
<dbReference type="GO" id="GO:0005524">
    <property type="term" value="F:ATP binding"/>
    <property type="evidence" value="ECO:0007669"/>
    <property type="project" value="UniProtKB-UniRule"/>
</dbReference>
<dbReference type="PANTHER" id="PTHR42961">
    <property type="entry name" value="IRON-SULFUR PROTEIN NUBPL"/>
    <property type="match status" value="1"/>
</dbReference>
<sequence length="263" mass="28545">MLPRIDIGSVKHVILVMSGKGGVGKSFISASIALALKELGLSVGILDADVHGPSIPWLLGIENTFMGATVDGKIVPVEVSGIAVASFELMLEKRDEPIAWRGPLKTRALMEVLAKTSWGPRDFIVVDMPPGTGDEHLTIIHVLRPWIRGSILVLTPGKLVEHIVAKARKFLAEAGVDLLGAVLNMAFFQCPTCGSIHRLYGEYSPRNLEILAEIPVKPGLSRAINDGKLIDYLYSEDRELMAAFVVMCRSIVNKIQKNSSKKG</sequence>
<dbReference type="AlphaFoldDB" id="A0A7C2ZVG0"/>
<dbReference type="PANTHER" id="PTHR42961:SF2">
    <property type="entry name" value="IRON-SULFUR PROTEIN NUBPL"/>
    <property type="match status" value="1"/>
</dbReference>
<accession>A0A7C2ZVG0</accession>
<keyword evidence="6" id="KW-0378">Hydrolase</keyword>
<dbReference type="InterPro" id="IPR027417">
    <property type="entry name" value="P-loop_NTPase"/>
</dbReference>
<dbReference type="GO" id="GO:0046872">
    <property type="term" value="F:metal ion binding"/>
    <property type="evidence" value="ECO:0007669"/>
    <property type="project" value="UniProtKB-KW"/>
</dbReference>
<comment type="caution">
    <text evidence="7">The sequence shown here is derived from an EMBL/GenBank/DDBJ whole genome shotgun (WGS) entry which is preliminary data.</text>
</comment>